<protein>
    <recommendedName>
        <fullName evidence="8">TMEM205-like domain-containing protein</fullName>
    </recommendedName>
</protein>
<feature type="region of interest" description="Disordered" evidence="5">
    <location>
        <begin position="92"/>
        <end position="112"/>
    </location>
</feature>
<evidence type="ECO:0000256" key="7">
    <source>
        <dbReference type="SAM" id="SignalP"/>
    </source>
</evidence>
<feature type="transmembrane region" description="Helical" evidence="6">
    <location>
        <begin position="337"/>
        <end position="359"/>
    </location>
</feature>
<evidence type="ECO:0000259" key="8">
    <source>
        <dbReference type="Pfam" id="PF13664"/>
    </source>
</evidence>
<keyword evidence="7" id="KW-0732">Signal</keyword>
<organism evidence="9 10">
    <name type="scientific">Aristolochia fimbriata</name>
    <name type="common">White veined hardy Dutchman's pipe vine</name>
    <dbReference type="NCBI Taxonomy" id="158543"/>
    <lineage>
        <taxon>Eukaryota</taxon>
        <taxon>Viridiplantae</taxon>
        <taxon>Streptophyta</taxon>
        <taxon>Embryophyta</taxon>
        <taxon>Tracheophyta</taxon>
        <taxon>Spermatophyta</taxon>
        <taxon>Magnoliopsida</taxon>
        <taxon>Magnoliidae</taxon>
        <taxon>Piperales</taxon>
        <taxon>Aristolochiaceae</taxon>
        <taxon>Aristolochia</taxon>
    </lineage>
</organism>
<dbReference type="AlphaFoldDB" id="A0AAV7E5F6"/>
<proteinExistence type="predicted"/>
<dbReference type="PANTHER" id="PTHR47652">
    <property type="entry name" value="MITOCHONDRIAL IMPORT INNER MEMBRANE TRANSLOCASE SUBUNIT TIM44"/>
    <property type="match status" value="1"/>
</dbReference>
<feature type="transmembrane region" description="Helical" evidence="6">
    <location>
        <begin position="413"/>
        <end position="430"/>
    </location>
</feature>
<comment type="subcellular location">
    <subcellularLocation>
        <location evidence="1">Membrane</location>
    </subcellularLocation>
</comment>
<feature type="compositionally biased region" description="Polar residues" evidence="5">
    <location>
        <begin position="95"/>
        <end position="107"/>
    </location>
</feature>
<dbReference type="GO" id="GO:0016020">
    <property type="term" value="C:membrane"/>
    <property type="evidence" value="ECO:0007669"/>
    <property type="project" value="UniProtKB-SubCell"/>
</dbReference>
<feature type="domain" description="TMEM205-like" evidence="8">
    <location>
        <begin position="344"/>
        <end position="441"/>
    </location>
</feature>
<comment type="caution">
    <text evidence="9">The sequence shown here is derived from an EMBL/GenBank/DDBJ whole genome shotgun (WGS) entry which is preliminary data.</text>
</comment>
<dbReference type="Gene3D" id="1.20.120.20">
    <property type="entry name" value="Apolipoprotein"/>
    <property type="match status" value="1"/>
</dbReference>
<keyword evidence="2 6" id="KW-0812">Transmembrane</keyword>
<evidence type="ECO:0000313" key="10">
    <source>
        <dbReference type="Proteomes" id="UP000825729"/>
    </source>
</evidence>
<keyword evidence="4 6" id="KW-0472">Membrane</keyword>
<dbReference type="SUPFAM" id="SSF58113">
    <property type="entry name" value="Apolipoprotein A-I"/>
    <property type="match status" value="1"/>
</dbReference>
<evidence type="ECO:0000256" key="2">
    <source>
        <dbReference type="ARBA" id="ARBA00022692"/>
    </source>
</evidence>
<dbReference type="InterPro" id="IPR025423">
    <property type="entry name" value="TMEM205-like"/>
</dbReference>
<evidence type="ECO:0000256" key="3">
    <source>
        <dbReference type="ARBA" id="ARBA00022989"/>
    </source>
</evidence>
<sequence>MMNVVALTLLIATLSAASVWSPPPQQKEHPKENLILKEGHRVIVVEYERDVEKPESGKPLPEPSRESGSYLSSGIGEEFREKLKETVSVLPNLGQGLSTPEAASSPPTEHHNHGVKELVCDMYGKCKEKISSVIGKGKDKATDTISSTEEEIKDGPVESVKNKGKEYVEKGKLMGEASVEKAKGVAEEVSVNVKKGGKDAVDKAKDVGQETVEKSKNVGQDAIDKAKSTGEKLAEIVGEAGKRVLEKQRRVGEKMAENVEGVKNAVGEKTEQAMEKTKSKGEDLAGKVSEKAKEMGETGSEVAEEVKKNLTEIVHRAWDVAYDAWMYLVSPENVRSVMGLVHLLAFATTYGICIWVTFISSHVLARALSRQQFGVVQSRLYPVYFRSLAYGTGLSWLGHLFDRKGRVGNSFQSYNLLTSLAVVLANMLFLEPRASKVMFERLKLEKEEGRGRDIADMVAETVTTTTTTTVTAVSPPTTTFNAPSSTATTVTREREAQETAKSRVMKLNRKLKSLNTYSSFLNVLTLMGLSWHLVNSVQWLHRCLLATAVTPGEATVIIPGGNIVRESYFSVPRESKIKGAVRCDAMPTSSYYVLVVASIKALAETLI</sequence>
<evidence type="ECO:0000313" key="9">
    <source>
        <dbReference type="EMBL" id="KAG9444065.1"/>
    </source>
</evidence>
<dbReference type="Proteomes" id="UP000825729">
    <property type="component" value="Unassembled WGS sequence"/>
</dbReference>
<name>A0AAV7E5F6_ARIFI</name>
<dbReference type="PANTHER" id="PTHR47652:SF3">
    <property type="entry name" value="MITOCHONDRIAL IMPORT INNER MEMBRANE TRANSLOCASE SUBUNIT TIM44"/>
    <property type="match status" value="1"/>
</dbReference>
<feature type="region of interest" description="Disordered" evidence="5">
    <location>
        <begin position="48"/>
        <end position="72"/>
    </location>
</feature>
<accession>A0AAV7E5F6</accession>
<gene>
    <name evidence="9" type="ORF">H6P81_015405</name>
</gene>
<dbReference type="EMBL" id="JAINDJ010000006">
    <property type="protein sequence ID" value="KAG9444065.1"/>
    <property type="molecule type" value="Genomic_DNA"/>
</dbReference>
<evidence type="ECO:0000256" key="1">
    <source>
        <dbReference type="ARBA" id="ARBA00004370"/>
    </source>
</evidence>
<dbReference type="Pfam" id="PF13664">
    <property type="entry name" value="DUF4149"/>
    <property type="match status" value="1"/>
</dbReference>
<feature type="signal peptide" evidence="7">
    <location>
        <begin position="1"/>
        <end position="17"/>
    </location>
</feature>
<reference evidence="9 10" key="1">
    <citation type="submission" date="2021-07" db="EMBL/GenBank/DDBJ databases">
        <title>The Aristolochia fimbriata genome: insights into angiosperm evolution, floral development and chemical biosynthesis.</title>
        <authorList>
            <person name="Jiao Y."/>
        </authorList>
    </citation>
    <scope>NUCLEOTIDE SEQUENCE [LARGE SCALE GENOMIC DNA]</scope>
    <source>
        <strain evidence="9">IBCAS-2021</strain>
        <tissue evidence="9">Leaf</tissue>
    </source>
</reference>
<evidence type="ECO:0000256" key="6">
    <source>
        <dbReference type="SAM" id="Phobius"/>
    </source>
</evidence>
<feature type="chain" id="PRO_5043955864" description="TMEM205-like domain-containing protein" evidence="7">
    <location>
        <begin position="18"/>
        <end position="607"/>
    </location>
</feature>
<keyword evidence="10" id="KW-1185">Reference proteome</keyword>
<keyword evidence="3 6" id="KW-1133">Transmembrane helix</keyword>
<evidence type="ECO:0000256" key="4">
    <source>
        <dbReference type="ARBA" id="ARBA00023136"/>
    </source>
</evidence>
<evidence type="ECO:0000256" key="5">
    <source>
        <dbReference type="SAM" id="MobiDB-lite"/>
    </source>
</evidence>